<comment type="caution">
    <text evidence="11">The sequence shown here is derived from an EMBL/GenBank/DDBJ whole genome shotgun (WGS) entry which is preliminary data.</text>
</comment>
<dbReference type="SUPFAM" id="SSF81321">
    <property type="entry name" value="Family A G protein-coupled receptor-like"/>
    <property type="match status" value="1"/>
</dbReference>
<dbReference type="InterPro" id="IPR017452">
    <property type="entry name" value="GPCR_Rhodpsn_7TM"/>
</dbReference>
<evidence type="ECO:0000313" key="11">
    <source>
        <dbReference type="EMBL" id="CAD6185286.1"/>
    </source>
</evidence>
<dbReference type="AlphaFoldDB" id="A0A8S1GPJ0"/>
<keyword evidence="4 9" id="KW-1133">Transmembrane helix</keyword>
<sequence length="373" mass="43533">MIVEVPERIFVENIEIFILLIVVAVAVLLNALVFAQIVSTTKTPTVRTNFLTGPYHKNSFQLFKLNLCISDFFILLIYALGKIVWLTTFEWKLGNSGCKLYKFFSSFSFYANSNIIVAIALDRLKVVYTTQIQGATSVRRVRCMIFGCWLFAFLCSFPQFFIWRTMPVGSTWEQCVTIFAVANYHNATTELLERSAIFYEIGHQFTVFWLPLMTILISYILIVLKLLHYSLRAREKIKIARFSDSEERPLTNSFDVFGKRVKRKSRWENFLQLNMIKKQRDTPRPVSGITLHRTKSWPTWRSQLGSRVFRSACLIVVTHITLWLPYNTISATRFIDQEFYQRVMENGGNFLEDLIVVNSLLNPLLYAQRRCRK</sequence>
<dbReference type="GO" id="GO:0007218">
    <property type="term" value="P:neuropeptide signaling pathway"/>
    <property type="evidence" value="ECO:0007669"/>
    <property type="project" value="TreeGrafter"/>
</dbReference>
<dbReference type="PANTHER" id="PTHR24230:SF154">
    <property type="entry name" value="G-PROTEIN COUPLED RECEPTORS FAMILY 1 PROFILE DOMAIN-CONTAINING PROTEIN"/>
    <property type="match status" value="1"/>
</dbReference>
<evidence type="ECO:0000256" key="5">
    <source>
        <dbReference type="ARBA" id="ARBA00023040"/>
    </source>
</evidence>
<keyword evidence="2" id="KW-1003">Cell membrane</keyword>
<dbReference type="OrthoDB" id="6435638at2759"/>
<feature type="transmembrane region" description="Helical" evidence="9">
    <location>
        <begin position="100"/>
        <end position="121"/>
    </location>
</feature>
<feature type="transmembrane region" description="Helical" evidence="9">
    <location>
        <begin position="62"/>
        <end position="80"/>
    </location>
</feature>
<keyword evidence="5" id="KW-0297">G-protein coupled receptor</keyword>
<dbReference type="PANTHER" id="PTHR24230">
    <property type="entry name" value="G-PROTEIN COUPLED RECEPTOR"/>
    <property type="match status" value="1"/>
</dbReference>
<feature type="domain" description="G-protein coupled receptors family 1 profile" evidence="10">
    <location>
        <begin position="29"/>
        <end position="366"/>
    </location>
</feature>
<keyword evidence="6 9" id="KW-0472">Membrane</keyword>
<gene>
    <name evidence="11" type="ORF">CAUJ_LOCUS1205</name>
</gene>
<evidence type="ECO:0000256" key="8">
    <source>
        <dbReference type="ARBA" id="ARBA00023224"/>
    </source>
</evidence>
<evidence type="ECO:0000256" key="7">
    <source>
        <dbReference type="ARBA" id="ARBA00023170"/>
    </source>
</evidence>
<dbReference type="GO" id="GO:0008528">
    <property type="term" value="F:G protein-coupled peptide receptor activity"/>
    <property type="evidence" value="ECO:0007669"/>
    <property type="project" value="TreeGrafter"/>
</dbReference>
<dbReference type="EMBL" id="CAJGYM010000002">
    <property type="protein sequence ID" value="CAD6185286.1"/>
    <property type="molecule type" value="Genomic_DNA"/>
</dbReference>
<evidence type="ECO:0000256" key="2">
    <source>
        <dbReference type="ARBA" id="ARBA00022475"/>
    </source>
</evidence>
<dbReference type="Gene3D" id="1.20.1070.10">
    <property type="entry name" value="Rhodopsin 7-helix transmembrane proteins"/>
    <property type="match status" value="1"/>
</dbReference>
<organism evidence="11 12">
    <name type="scientific">Caenorhabditis auriculariae</name>
    <dbReference type="NCBI Taxonomy" id="2777116"/>
    <lineage>
        <taxon>Eukaryota</taxon>
        <taxon>Metazoa</taxon>
        <taxon>Ecdysozoa</taxon>
        <taxon>Nematoda</taxon>
        <taxon>Chromadorea</taxon>
        <taxon>Rhabditida</taxon>
        <taxon>Rhabditina</taxon>
        <taxon>Rhabditomorpha</taxon>
        <taxon>Rhabditoidea</taxon>
        <taxon>Rhabditidae</taxon>
        <taxon>Peloderinae</taxon>
        <taxon>Caenorhabditis</taxon>
    </lineage>
</organism>
<name>A0A8S1GPJ0_9PELO</name>
<evidence type="ECO:0000256" key="3">
    <source>
        <dbReference type="ARBA" id="ARBA00022692"/>
    </source>
</evidence>
<protein>
    <recommendedName>
        <fullName evidence="10">G-protein coupled receptors family 1 profile domain-containing protein</fullName>
    </recommendedName>
</protein>
<dbReference type="Pfam" id="PF00001">
    <property type="entry name" value="7tm_1"/>
    <property type="match status" value="1"/>
</dbReference>
<dbReference type="PRINTS" id="PR00237">
    <property type="entry name" value="GPCRRHODOPSN"/>
</dbReference>
<evidence type="ECO:0000313" key="12">
    <source>
        <dbReference type="Proteomes" id="UP000835052"/>
    </source>
</evidence>
<feature type="transmembrane region" description="Helical" evidence="9">
    <location>
        <begin position="141"/>
        <end position="163"/>
    </location>
</feature>
<evidence type="ECO:0000256" key="6">
    <source>
        <dbReference type="ARBA" id="ARBA00023136"/>
    </source>
</evidence>
<proteinExistence type="predicted"/>
<evidence type="ECO:0000256" key="1">
    <source>
        <dbReference type="ARBA" id="ARBA00004651"/>
    </source>
</evidence>
<keyword evidence="7" id="KW-0675">Receptor</keyword>
<keyword evidence="8" id="KW-0807">Transducer</keyword>
<feature type="transmembrane region" description="Helical" evidence="9">
    <location>
        <begin position="208"/>
        <end position="227"/>
    </location>
</feature>
<comment type="subcellular location">
    <subcellularLocation>
        <location evidence="1">Cell membrane</location>
        <topology evidence="1">Multi-pass membrane protein</topology>
    </subcellularLocation>
</comment>
<keyword evidence="12" id="KW-1185">Reference proteome</keyword>
<accession>A0A8S1GPJ0</accession>
<dbReference type="Proteomes" id="UP000835052">
    <property type="component" value="Unassembled WGS sequence"/>
</dbReference>
<dbReference type="InterPro" id="IPR000276">
    <property type="entry name" value="GPCR_Rhodpsn"/>
</dbReference>
<dbReference type="GO" id="GO:0005886">
    <property type="term" value="C:plasma membrane"/>
    <property type="evidence" value="ECO:0007669"/>
    <property type="project" value="UniProtKB-SubCell"/>
</dbReference>
<feature type="transmembrane region" description="Helical" evidence="9">
    <location>
        <begin position="16"/>
        <end position="41"/>
    </location>
</feature>
<dbReference type="PROSITE" id="PS50262">
    <property type="entry name" value="G_PROTEIN_RECEP_F1_2"/>
    <property type="match status" value="1"/>
</dbReference>
<evidence type="ECO:0000256" key="4">
    <source>
        <dbReference type="ARBA" id="ARBA00022989"/>
    </source>
</evidence>
<evidence type="ECO:0000259" key="10">
    <source>
        <dbReference type="PROSITE" id="PS50262"/>
    </source>
</evidence>
<evidence type="ECO:0000256" key="9">
    <source>
        <dbReference type="SAM" id="Phobius"/>
    </source>
</evidence>
<reference evidence="11" key="1">
    <citation type="submission" date="2020-10" db="EMBL/GenBank/DDBJ databases">
        <authorList>
            <person name="Kikuchi T."/>
        </authorList>
    </citation>
    <scope>NUCLEOTIDE SEQUENCE</scope>
    <source>
        <strain evidence="11">NKZ352</strain>
    </source>
</reference>
<keyword evidence="3 9" id="KW-0812">Transmembrane</keyword>